<accession>N6X3Q4</accession>
<dbReference type="Proteomes" id="UP000013015">
    <property type="component" value="Unassembled WGS sequence"/>
</dbReference>
<proteinExistence type="predicted"/>
<name>N6X3Q4_9ACTO</name>
<dbReference type="RefSeq" id="WP_005962733.1">
    <property type="nucleotide sequence ID" value="NZ_CP040505.1"/>
</dbReference>
<evidence type="ECO:0000313" key="2">
    <source>
        <dbReference type="Proteomes" id="UP000013015"/>
    </source>
</evidence>
<keyword evidence="2" id="KW-1185">Reference proteome</keyword>
<sequence length="86" mass="9725">MNQSKSKTIRHNYSFYYCGRESSIASQCRLLLKTSTSSSLESTFLEIHNGTITRCVDRYPIGGPTIKRVHNYASLHSKAPLRTAML</sequence>
<organism evidence="1 2">
    <name type="scientific">Schaalia cardiffensis F0333</name>
    <dbReference type="NCBI Taxonomy" id="888050"/>
    <lineage>
        <taxon>Bacteria</taxon>
        <taxon>Bacillati</taxon>
        <taxon>Actinomycetota</taxon>
        <taxon>Actinomycetes</taxon>
        <taxon>Actinomycetales</taxon>
        <taxon>Actinomycetaceae</taxon>
        <taxon>Schaalia</taxon>
    </lineage>
</organism>
<dbReference type="EMBL" id="AQHZ01000015">
    <property type="protein sequence ID" value="ENO18331.1"/>
    <property type="molecule type" value="Genomic_DNA"/>
</dbReference>
<dbReference type="AlphaFoldDB" id="N6X3Q4"/>
<dbReference type="HOGENOM" id="CLU_2490798_0_0_11"/>
<reference evidence="1 2" key="1">
    <citation type="submission" date="2013-03" db="EMBL/GenBank/DDBJ databases">
        <title>Reference genome for the Human Microbiome Project.</title>
        <authorList>
            <person name="Aqrawi P."/>
            <person name="Ayvaz T."/>
            <person name="Bess C."/>
            <person name="Blankenburg K."/>
            <person name="Coyle M."/>
            <person name="Deng J."/>
            <person name="Forbes L."/>
            <person name="Fowler G."/>
            <person name="Francisco L."/>
            <person name="Fu Q."/>
            <person name="Gibbs R."/>
            <person name="Gross S."/>
            <person name="Gubbala S."/>
            <person name="Hale W."/>
            <person name="Hemphill L."/>
            <person name="Highlander S."/>
            <person name="Hirani K."/>
            <person name="Jackson L."/>
            <person name="Jakkamsetti A."/>
            <person name="Javaid M."/>
            <person name="Jayaseelan J.C."/>
            <person name="Jiang H."/>
            <person name="Joshi V."/>
            <person name="Korchina V."/>
            <person name="Kovar C."/>
            <person name="Lara F."/>
            <person name="Lee S."/>
            <person name="Liu Y."/>
            <person name="Mata R."/>
            <person name="Mathew T."/>
            <person name="Munidasa M."/>
            <person name="Muzny D."/>
            <person name="Nazareth L."/>
            <person name="Ngo R."/>
            <person name="Nguyen L."/>
            <person name="Nguyen N."/>
            <person name="Okwuonu G."/>
            <person name="Ongeri F."/>
            <person name="Palculict T."/>
            <person name="Patil S."/>
            <person name="Petrosino J."/>
            <person name="Pham C."/>
            <person name="Pham P."/>
            <person name="Pu L.-L."/>
            <person name="Qin X."/>
            <person name="Qu J."/>
            <person name="Reid J."/>
            <person name="Ross M."/>
            <person name="Ruth R."/>
            <person name="Saada N."/>
            <person name="San Lucas F."/>
            <person name="Santibanez J."/>
            <person name="Shang Y."/>
            <person name="Simmons D."/>
            <person name="Song X.-Z."/>
            <person name="Tang L.-Y."/>
            <person name="Thornton R."/>
            <person name="Warren J."/>
            <person name="Weissenberger G."/>
            <person name="Wilczek-Boney K."/>
            <person name="Worley K."/>
            <person name="Youmans B."/>
            <person name="Zhang J."/>
            <person name="Zhang L."/>
            <person name="Zhao Z."/>
            <person name="Zhou C."/>
            <person name="Zhu D."/>
            <person name="Zhu Y."/>
        </authorList>
    </citation>
    <scope>NUCLEOTIDE SEQUENCE [LARGE SCALE GENOMIC DNA]</scope>
    <source>
        <strain evidence="1 2">F0333</strain>
    </source>
</reference>
<gene>
    <name evidence="1" type="ORF">HMPREF9004_0900</name>
</gene>
<evidence type="ECO:0000313" key="1">
    <source>
        <dbReference type="EMBL" id="ENO18331.1"/>
    </source>
</evidence>
<protein>
    <submittedName>
        <fullName evidence="1">Uncharacterized protein</fullName>
    </submittedName>
</protein>
<comment type="caution">
    <text evidence="1">The sequence shown here is derived from an EMBL/GenBank/DDBJ whole genome shotgun (WGS) entry which is preliminary data.</text>
</comment>